<name>D0LVY6_HALO1</name>
<dbReference type="AlphaFoldDB" id="D0LVY6"/>
<dbReference type="KEGG" id="hoh:Hoch_1569"/>
<evidence type="ECO:0000313" key="3">
    <source>
        <dbReference type="Proteomes" id="UP000001880"/>
    </source>
</evidence>
<dbReference type="OrthoDB" id="8859114at2"/>
<dbReference type="CDD" id="cd07996">
    <property type="entry name" value="WGR_MMR_like"/>
    <property type="match status" value="1"/>
</dbReference>
<keyword evidence="3" id="KW-1185">Reference proteome</keyword>
<dbReference type="PROSITE" id="PS51977">
    <property type="entry name" value="WGR"/>
    <property type="match status" value="1"/>
</dbReference>
<dbReference type="SMART" id="SM00773">
    <property type="entry name" value="WGR"/>
    <property type="match status" value="1"/>
</dbReference>
<evidence type="ECO:0000313" key="2">
    <source>
        <dbReference type="EMBL" id="ACY14120.1"/>
    </source>
</evidence>
<gene>
    <name evidence="2" type="ordered locus">Hoch_1569</name>
</gene>
<dbReference type="Proteomes" id="UP000001880">
    <property type="component" value="Chromosome"/>
</dbReference>
<accession>D0LVY6</accession>
<dbReference type="EMBL" id="CP001804">
    <property type="protein sequence ID" value="ACY14120.1"/>
    <property type="molecule type" value="Genomic_DNA"/>
</dbReference>
<feature type="domain" description="WGR" evidence="1">
    <location>
        <begin position="1"/>
        <end position="82"/>
    </location>
</feature>
<dbReference type="InterPro" id="IPR049809">
    <property type="entry name" value="YehF/YfeS-like_WGR"/>
</dbReference>
<dbReference type="SUPFAM" id="SSF142921">
    <property type="entry name" value="WGR domain-like"/>
    <property type="match status" value="1"/>
</dbReference>
<dbReference type="InterPro" id="IPR008893">
    <property type="entry name" value="WGR_domain"/>
</dbReference>
<dbReference type="Gene3D" id="2.20.140.10">
    <property type="entry name" value="WGR domain"/>
    <property type="match status" value="1"/>
</dbReference>
<evidence type="ECO:0000259" key="1">
    <source>
        <dbReference type="PROSITE" id="PS51977"/>
    </source>
</evidence>
<organism evidence="2 3">
    <name type="scientific">Haliangium ochraceum (strain DSM 14365 / JCM 11303 / SMP-2)</name>
    <dbReference type="NCBI Taxonomy" id="502025"/>
    <lineage>
        <taxon>Bacteria</taxon>
        <taxon>Pseudomonadati</taxon>
        <taxon>Myxococcota</taxon>
        <taxon>Polyangia</taxon>
        <taxon>Haliangiales</taxon>
        <taxon>Kofleriaceae</taxon>
        <taxon>Haliangium</taxon>
    </lineage>
</organism>
<dbReference type="RefSeq" id="WP_012826729.1">
    <property type="nucleotide sequence ID" value="NC_013440.1"/>
</dbReference>
<dbReference type="eggNOG" id="COG3831">
    <property type="taxonomic scope" value="Bacteria"/>
</dbReference>
<dbReference type="STRING" id="502025.Hoch_1569"/>
<dbReference type="HOGENOM" id="CLU_1774831_0_0_7"/>
<proteinExistence type="predicted"/>
<sequence>MSEWKVHLVYSDAKSNKFWRARVDGSTLQVNYGRVGSNGQSSTKEFGSMVEAEAALDKQAASKRKKGYADEVVAQEEVAAAAPEPSGPQQVTLVLETGGRQVQVLLSSEGGAVRTEVTEHYASDAEAAAAFTRIRDAMAADGYRAK</sequence>
<reference evidence="2 3" key="1">
    <citation type="journal article" date="2010" name="Stand. Genomic Sci.">
        <title>Complete genome sequence of Haliangium ochraceum type strain (SMP-2).</title>
        <authorList>
            <consortium name="US DOE Joint Genome Institute (JGI-PGF)"/>
            <person name="Ivanova N."/>
            <person name="Daum C."/>
            <person name="Lang E."/>
            <person name="Abt B."/>
            <person name="Kopitz M."/>
            <person name="Saunders E."/>
            <person name="Lapidus A."/>
            <person name="Lucas S."/>
            <person name="Glavina Del Rio T."/>
            <person name="Nolan M."/>
            <person name="Tice H."/>
            <person name="Copeland A."/>
            <person name="Cheng J.F."/>
            <person name="Chen F."/>
            <person name="Bruce D."/>
            <person name="Goodwin L."/>
            <person name="Pitluck S."/>
            <person name="Mavromatis K."/>
            <person name="Pati A."/>
            <person name="Mikhailova N."/>
            <person name="Chen A."/>
            <person name="Palaniappan K."/>
            <person name="Land M."/>
            <person name="Hauser L."/>
            <person name="Chang Y.J."/>
            <person name="Jeffries C.D."/>
            <person name="Detter J.C."/>
            <person name="Brettin T."/>
            <person name="Rohde M."/>
            <person name="Goker M."/>
            <person name="Bristow J."/>
            <person name="Markowitz V."/>
            <person name="Eisen J.A."/>
            <person name="Hugenholtz P."/>
            <person name="Kyrpides N.C."/>
            <person name="Klenk H.P."/>
        </authorList>
    </citation>
    <scope>NUCLEOTIDE SEQUENCE [LARGE SCALE GENOMIC DNA]</scope>
    <source>
        <strain evidence="3">DSM 14365 / CIP 107738 / JCM 11303 / AJ 13395 / SMP-2</strain>
    </source>
</reference>
<protein>
    <submittedName>
        <fullName evidence="2">WGR domain protein</fullName>
    </submittedName>
</protein>
<dbReference type="Pfam" id="PF05406">
    <property type="entry name" value="WGR"/>
    <property type="match status" value="1"/>
</dbReference>
<dbReference type="InterPro" id="IPR036930">
    <property type="entry name" value="WGR_dom_sf"/>
</dbReference>